<feature type="binding site" evidence="5">
    <location>
        <begin position="176"/>
        <end position="181"/>
    </location>
    <ligand>
        <name>NAD(+)</name>
        <dbReference type="ChEBI" id="CHEBI:57540"/>
    </ligand>
</feature>
<dbReference type="Pfam" id="PF00208">
    <property type="entry name" value="ELFV_dehydrog"/>
    <property type="match status" value="1"/>
</dbReference>
<dbReference type="PANTHER" id="PTHR42722:SF1">
    <property type="entry name" value="VALINE DEHYDROGENASE"/>
    <property type="match status" value="1"/>
</dbReference>
<dbReference type="SUPFAM" id="SSF53223">
    <property type="entry name" value="Aminoacid dehydrogenase-like, N-terminal domain"/>
    <property type="match status" value="1"/>
</dbReference>
<evidence type="ECO:0000313" key="8">
    <source>
        <dbReference type="EMBL" id="SHN45665.1"/>
    </source>
</evidence>
<dbReference type="GO" id="GO:0006520">
    <property type="term" value="P:amino acid metabolic process"/>
    <property type="evidence" value="ECO:0007669"/>
    <property type="project" value="InterPro"/>
</dbReference>
<dbReference type="PIRSF" id="PIRSF000188">
    <property type="entry name" value="Phe_leu_dh"/>
    <property type="match status" value="1"/>
</dbReference>
<organism evidence="8 9">
    <name type="scientific">Cryptosporangium aurantiacum</name>
    <dbReference type="NCBI Taxonomy" id="134849"/>
    <lineage>
        <taxon>Bacteria</taxon>
        <taxon>Bacillati</taxon>
        <taxon>Actinomycetota</taxon>
        <taxon>Actinomycetes</taxon>
        <taxon>Cryptosporangiales</taxon>
        <taxon>Cryptosporangiaceae</taxon>
        <taxon>Cryptosporangium</taxon>
    </lineage>
</organism>
<comment type="similarity">
    <text evidence="1 6">Belongs to the Glu/Leu/Phe/Val dehydrogenases family.</text>
</comment>
<accession>A0A1M7RH80</accession>
<dbReference type="SUPFAM" id="SSF51735">
    <property type="entry name" value="NAD(P)-binding Rossmann-fold domains"/>
    <property type="match status" value="1"/>
</dbReference>
<dbReference type="Gene3D" id="3.40.50.10860">
    <property type="entry name" value="Leucine Dehydrogenase, chain A, domain 1"/>
    <property type="match status" value="1"/>
</dbReference>
<evidence type="ECO:0000259" key="7">
    <source>
        <dbReference type="SMART" id="SM00839"/>
    </source>
</evidence>
<keyword evidence="3 5" id="KW-0520">NAD</keyword>
<dbReference type="GO" id="GO:0016639">
    <property type="term" value="F:oxidoreductase activity, acting on the CH-NH2 group of donors, NAD or NADP as acceptor"/>
    <property type="evidence" value="ECO:0007669"/>
    <property type="project" value="InterPro"/>
</dbReference>
<dbReference type="RefSeq" id="WP_073262416.1">
    <property type="nucleotide sequence ID" value="NZ_FRCS01000012.1"/>
</dbReference>
<dbReference type="OrthoDB" id="9803297at2"/>
<dbReference type="PRINTS" id="PR00082">
    <property type="entry name" value="GLFDHDRGNASE"/>
</dbReference>
<keyword evidence="9" id="KW-1185">Reference proteome</keyword>
<dbReference type="InterPro" id="IPR046346">
    <property type="entry name" value="Aminoacid_DH-like_N_sf"/>
</dbReference>
<dbReference type="Gene3D" id="3.40.50.720">
    <property type="entry name" value="NAD(P)-binding Rossmann-like Domain"/>
    <property type="match status" value="1"/>
</dbReference>
<dbReference type="STRING" id="134849.SAMN05443668_112195"/>
<sequence>MFTHEEVHVTAGRRSGLPITIAIHSTALGPGLGGCRLWTYADWRDGVEDALRLSTAMTAKTALAGLANGGGKTVVALPPGTRLDVDARRALLHDVGDAVETLGGRYGTGPDVGTGTDDMVTIGERTDHVFCRPAAHGGSGSSSPGTAAGVVAALRATVEHLDGSADPAGRTFGVIGLGSVGADVARRLAAAGAHLVVSDVRADARALADEWGARWVSPEEALTAEVDVLVPSALGGVLTPAVVPRLRCRAVVGPANNQLASPDVAGLLHEQGVLWGPDYVASAGGIVHAVAVEQYRETEAVVAARIDRIGDTMAEIYRTAAAANEPPARAAERLVAARLKVTAGTR</sequence>
<name>A0A1M7RH80_9ACTN</name>
<keyword evidence="2 6" id="KW-0560">Oxidoreductase</keyword>
<protein>
    <submittedName>
        <fullName evidence="8">Leucine dehydrogenase</fullName>
    </submittedName>
</protein>
<gene>
    <name evidence="8" type="ORF">SAMN05443668_112195</name>
</gene>
<dbReference type="CDD" id="cd01075">
    <property type="entry name" value="NAD_bind_Leu_Phe_Val_DH"/>
    <property type="match status" value="1"/>
</dbReference>
<proteinExistence type="inferred from homology"/>
<dbReference type="PANTHER" id="PTHR42722">
    <property type="entry name" value="LEUCINE DEHYDROGENASE"/>
    <property type="match status" value="1"/>
</dbReference>
<dbReference type="Pfam" id="PF02812">
    <property type="entry name" value="ELFV_dehydrog_N"/>
    <property type="match status" value="1"/>
</dbReference>
<evidence type="ECO:0000256" key="5">
    <source>
        <dbReference type="PIRSR" id="PIRSR000188-2"/>
    </source>
</evidence>
<evidence type="ECO:0000256" key="2">
    <source>
        <dbReference type="ARBA" id="ARBA00023002"/>
    </source>
</evidence>
<dbReference type="InterPro" id="IPR006096">
    <property type="entry name" value="Glu/Leu/Phe/Val/Trp_DH_C"/>
</dbReference>
<dbReference type="Proteomes" id="UP000184440">
    <property type="component" value="Unassembled WGS sequence"/>
</dbReference>
<feature type="domain" description="Glutamate/phenylalanine/leucine/valine/L-tryptophan dehydrogenase C-terminal" evidence="7">
    <location>
        <begin position="140"/>
        <end position="344"/>
    </location>
</feature>
<dbReference type="InterPro" id="IPR016211">
    <property type="entry name" value="Glu/Phe/Leu/Val/Trp_DH_bac/arc"/>
</dbReference>
<evidence type="ECO:0000256" key="4">
    <source>
        <dbReference type="PIRSR" id="PIRSR000188-1"/>
    </source>
</evidence>
<dbReference type="EMBL" id="FRCS01000012">
    <property type="protein sequence ID" value="SHN45665.1"/>
    <property type="molecule type" value="Genomic_DNA"/>
</dbReference>
<dbReference type="AlphaFoldDB" id="A0A1M7RH80"/>
<evidence type="ECO:0000313" key="9">
    <source>
        <dbReference type="Proteomes" id="UP000184440"/>
    </source>
</evidence>
<evidence type="ECO:0000256" key="3">
    <source>
        <dbReference type="ARBA" id="ARBA00023027"/>
    </source>
</evidence>
<evidence type="ECO:0000256" key="6">
    <source>
        <dbReference type="RuleBase" id="RU004417"/>
    </source>
</evidence>
<evidence type="ECO:0000256" key="1">
    <source>
        <dbReference type="ARBA" id="ARBA00006382"/>
    </source>
</evidence>
<feature type="active site" description="Proton donor/acceptor" evidence="4">
    <location>
        <position position="72"/>
    </location>
</feature>
<dbReference type="GO" id="GO:0000166">
    <property type="term" value="F:nucleotide binding"/>
    <property type="evidence" value="ECO:0007669"/>
    <property type="project" value="UniProtKB-KW"/>
</dbReference>
<dbReference type="InterPro" id="IPR036291">
    <property type="entry name" value="NAD(P)-bd_dom_sf"/>
</dbReference>
<reference evidence="8 9" key="1">
    <citation type="submission" date="2016-11" db="EMBL/GenBank/DDBJ databases">
        <authorList>
            <person name="Jaros S."/>
            <person name="Januszkiewicz K."/>
            <person name="Wedrychowicz H."/>
        </authorList>
    </citation>
    <scope>NUCLEOTIDE SEQUENCE [LARGE SCALE GENOMIC DNA]</scope>
    <source>
        <strain evidence="8 9">DSM 46144</strain>
    </source>
</reference>
<dbReference type="SMART" id="SM00839">
    <property type="entry name" value="ELFV_dehydrog"/>
    <property type="match status" value="1"/>
</dbReference>
<dbReference type="InterPro" id="IPR006095">
    <property type="entry name" value="Glu/Leu/Phe/Val/Trp_DH"/>
</dbReference>
<keyword evidence="5" id="KW-0547">Nucleotide-binding</keyword>
<dbReference type="InterPro" id="IPR006097">
    <property type="entry name" value="Glu/Leu/Phe/Val/Trp_DH_dimer"/>
</dbReference>